<name>A0ABP6L347_9ACTN</name>
<accession>A0ABP6L347</accession>
<evidence type="ECO:0000313" key="3">
    <source>
        <dbReference type="Proteomes" id="UP001501532"/>
    </source>
</evidence>
<comment type="caution">
    <text evidence="2">The sequence shown here is derived from an EMBL/GenBank/DDBJ whole genome shotgun (WGS) entry which is preliminary data.</text>
</comment>
<evidence type="ECO:0008006" key="4">
    <source>
        <dbReference type="Google" id="ProtNLM"/>
    </source>
</evidence>
<gene>
    <name evidence="2" type="ORF">GCM10010448_06610</name>
</gene>
<organism evidence="2 3">
    <name type="scientific">Streptomyces glomeratus</name>
    <dbReference type="NCBI Taxonomy" id="284452"/>
    <lineage>
        <taxon>Bacteria</taxon>
        <taxon>Bacillati</taxon>
        <taxon>Actinomycetota</taxon>
        <taxon>Actinomycetes</taxon>
        <taxon>Kitasatosporales</taxon>
        <taxon>Streptomycetaceae</taxon>
        <taxon>Streptomyces</taxon>
    </lineage>
</organism>
<protein>
    <recommendedName>
        <fullName evidence="4">Hemerythrin-like domain-containing protein</fullName>
    </recommendedName>
</protein>
<reference evidence="3" key="1">
    <citation type="journal article" date="2019" name="Int. J. Syst. Evol. Microbiol.">
        <title>The Global Catalogue of Microorganisms (GCM) 10K type strain sequencing project: providing services to taxonomists for standard genome sequencing and annotation.</title>
        <authorList>
            <consortium name="The Broad Institute Genomics Platform"/>
            <consortium name="The Broad Institute Genome Sequencing Center for Infectious Disease"/>
            <person name="Wu L."/>
            <person name="Ma J."/>
        </authorList>
    </citation>
    <scope>NUCLEOTIDE SEQUENCE [LARGE SCALE GENOMIC DNA]</scope>
    <source>
        <strain evidence="3">JCM 9091</strain>
    </source>
</reference>
<dbReference type="Proteomes" id="UP001501532">
    <property type="component" value="Unassembled WGS sequence"/>
</dbReference>
<feature type="region of interest" description="Disordered" evidence="1">
    <location>
        <begin position="65"/>
        <end position="135"/>
    </location>
</feature>
<proteinExistence type="predicted"/>
<feature type="compositionally biased region" description="Low complexity" evidence="1">
    <location>
        <begin position="86"/>
        <end position="102"/>
    </location>
</feature>
<evidence type="ECO:0000256" key="1">
    <source>
        <dbReference type="SAM" id="MobiDB-lite"/>
    </source>
</evidence>
<sequence length="135" mass="14725">MSTRKRRLTALHLTLDDLHQRERVLKQAVQLVFSHAFVEETVLWPAVRTSGPDAEELTTAAVVFHSDTGARKARNTGRVPSDKAVPSSRNSSSAAPPTRANRIWAIPPGESPGYAPPATRARACARRGPLHGTRE</sequence>
<evidence type="ECO:0000313" key="2">
    <source>
        <dbReference type="EMBL" id="GAA3027246.1"/>
    </source>
</evidence>
<dbReference type="EMBL" id="BAAAUF010000002">
    <property type="protein sequence ID" value="GAA3027246.1"/>
    <property type="molecule type" value="Genomic_DNA"/>
</dbReference>
<keyword evidence="3" id="KW-1185">Reference proteome</keyword>